<sequence length="162" mass="17868">MKLLLLCLLIPATHVEIYTANFAPFSYDGKGFSIDYLQEIIVRTFGTNQLTTHLNIVDNNAQIFSSVLAYNNTDSNFAMGTAGISITPARVELGVFLPAFYREGGLRVMVHTQNSFGETAKRTVSNFFLAFGLMVLAVFVLILFHLHGSSSFSSLGMRFPSL</sequence>
<keyword evidence="1" id="KW-0472">Membrane</keyword>
<protein>
    <submittedName>
        <fullName evidence="2">Uncharacterized protein</fullName>
    </submittedName>
</protein>
<evidence type="ECO:0000256" key="1">
    <source>
        <dbReference type="SAM" id="Phobius"/>
    </source>
</evidence>
<keyword evidence="1" id="KW-1133">Transmembrane helix</keyword>
<reference evidence="2" key="1">
    <citation type="journal article" date="2020" name="Nature">
        <title>Giant virus diversity and host interactions through global metagenomics.</title>
        <authorList>
            <person name="Schulz F."/>
            <person name="Roux S."/>
            <person name="Paez-Espino D."/>
            <person name="Jungbluth S."/>
            <person name="Walsh D.A."/>
            <person name="Denef V.J."/>
            <person name="McMahon K.D."/>
            <person name="Konstantinidis K.T."/>
            <person name="Eloe-Fadrosh E.A."/>
            <person name="Kyrpides N.C."/>
            <person name="Woyke T."/>
        </authorList>
    </citation>
    <scope>NUCLEOTIDE SEQUENCE</scope>
    <source>
        <strain evidence="2">GVMAG-M-3300005589-24</strain>
    </source>
</reference>
<name>A0A6C0EM89_9ZZZZ</name>
<feature type="transmembrane region" description="Helical" evidence="1">
    <location>
        <begin position="127"/>
        <end position="148"/>
    </location>
</feature>
<accession>A0A6C0EM89</accession>
<dbReference type="EMBL" id="MN738879">
    <property type="protein sequence ID" value="QHT29573.1"/>
    <property type="molecule type" value="Genomic_DNA"/>
</dbReference>
<evidence type="ECO:0000313" key="2">
    <source>
        <dbReference type="EMBL" id="QHT29573.1"/>
    </source>
</evidence>
<dbReference type="AlphaFoldDB" id="A0A6C0EM89"/>
<proteinExistence type="predicted"/>
<organism evidence="2">
    <name type="scientific">viral metagenome</name>
    <dbReference type="NCBI Taxonomy" id="1070528"/>
    <lineage>
        <taxon>unclassified sequences</taxon>
        <taxon>metagenomes</taxon>
        <taxon>organismal metagenomes</taxon>
    </lineage>
</organism>
<keyword evidence="1" id="KW-0812">Transmembrane</keyword>